<sequence>MYNENNTSHSDSFQKDKSKKRIASQEEKFNSTSNCNSSKNEK</sequence>
<name>A0A894TPJ3_STAEP</name>
<geneLocation type="plasmid" evidence="2">
    <name>pSE456_1</name>
</geneLocation>
<evidence type="ECO:0000256" key="1">
    <source>
        <dbReference type="SAM" id="MobiDB-lite"/>
    </source>
</evidence>
<evidence type="ECO:0000313" key="2">
    <source>
        <dbReference type="EMBL" id="QRX38751.1"/>
    </source>
</evidence>
<feature type="compositionally biased region" description="Polar residues" evidence="1">
    <location>
        <begin position="30"/>
        <end position="42"/>
    </location>
</feature>
<feature type="compositionally biased region" description="Polar residues" evidence="1">
    <location>
        <begin position="1"/>
        <end position="11"/>
    </location>
</feature>
<feature type="region of interest" description="Disordered" evidence="1">
    <location>
        <begin position="1"/>
        <end position="42"/>
    </location>
</feature>
<dbReference type="AlphaFoldDB" id="A0A894TPJ3"/>
<keyword evidence="2" id="KW-0614">Plasmid</keyword>
<organism evidence="2">
    <name type="scientific">Staphylococcus epidermidis</name>
    <dbReference type="NCBI Taxonomy" id="1282"/>
    <lineage>
        <taxon>Bacteria</taxon>
        <taxon>Bacillati</taxon>
        <taxon>Bacillota</taxon>
        <taxon>Bacilli</taxon>
        <taxon>Bacillales</taxon>
        <taxon>Staphylococcaceae</taxon>
        <taxon>Staphylococcus</taxon>
    </lineage>
</organism>
<proteinExistence type="predicted"/>
<accession>A0A894TPJ3</accession>
<reference evidence="2" key="1">
    <citation type="journal article" date="2021" name="MSphere">
        <title>Staphylococcus epidermidis Phages Transduce Antimicrobial Resistance Plasmids and Mobilize Chromosomal Islands.</title>
        <authorList>
            <person name="Fiaarov L."/>
            <person name="Botka T."/>
            <person name="Du X."/>
            <person name="MaalaHov I."/>
            <person name="B P."/>
            <person name="Pantucek R."/>
            <person name="Benea M."/>
            <person name="Roudnick P."/>
            <person name="Winstel V."/>
            <person name="Larsen J."/>
            <person name="Rosenstein R."/>
            <person name="Peschel A."/>
            <person name="DoakaY J."/>
        </authorList>
    </citation>
    <scope>NUCLEOTIDE SEQUENCE</scope>
    <source>
        <strain evidence="2">SE456</strain>
    </source>
</reference>
<protein>
    <submittedName>
        <fullName evidence="2">Uncharacterized protein</fullName>
    </submittedName>
</protein>
<dbReference type="EMBL" id="MW364978">
    <property type="protein sequence ID" value="QRX38751.1"/>
    <property type="molecule type" value="Genomic_DNA"/>
</dbReference>